<dbReference type="GO" id="GO:0005634">
    <property type="term" value="C:nucleus"/>
    <property type="evidence" value="ECO:0007669"/>
    <property type="project" value="UniProtKB-SubCell"/>
</dbReference>
<dbReference type="SUPFAM" id="SSF47113">
    <property type="entry name" value="Histone-fold"/>
    <property type="match status" value="1"/>
</dbReference>
<evidence type="ECO:0000313" key="5">
    <source>
        <dbReference type="EMBL" id="CAL0320402.1"/>
    </source>
</evidence>
<comment type="subcellular location">
    <subcellularLocation>
        <location evidence="1">Nucleus</location>
    </subcellularLocation>
</comment>
<dbReference type="Proteomes" id="UP001497480">
    <property type="component" value="Unassembled WGS sequence"/>
</dbReference>
<dbReference type="PANTHER" id="PTHR10252:SF54">
    <property type="entry name" value="CHROMATIN ACCESSIBILITY COMPLEX PROTEIN 1"/>
    <property type="match status" value="1"/>
</dbReference>
<dbReference type="InterPro" id="IPR009072">
    <property type="entry name" value="Histone-fold"/>
</dbReference>
<dbReference type="InterPro" id="IPR003958">
    <property type="entry name" value="CBFA_NFYB_domain"/>
</dbReference>
<feature type="region of interest" description="Disordered" evidence="3">
    <location>
        <begin position="84"/>
        <end position="163"/>
    </location>
</feature>
<proteinExistence type="predicted"/>
<keyword evidence="6" id="KW-1185">Reference proteome</keyword>
<organism evidence="5 6">
    <name type="scientific">Lupinus luteus</name>
    <name type="common">European yellow lupine</name>
    <dbReference type="NCBI Taxonomy" id="3873"/>
    <lineage>
        <taxon>Eukaryota</taxon>
        <taxon>Viridiplantae</taxon>
        <taxon>Streptophyta</taxon>
        <taxon>Embryophyta</taxon>
        <taxon>Tracheophyta</taxon>
        <taxon>Spermatophyta</taxon>
        <taxon>Magnoliopsida</taxon>
        <taxon>eudicotyledons</taxon>
        <taxon>Gunneridae</taxon>
        <taxon>Pentapetalae</taxon>
        <taxon>rosids</taxon>
        <taxon>fabids</taxon>
        <taxon>Fabales</taxon>
        <taxon>Fabaceae</taxon>
        <taxon>Papilionoideae</taxon>
        <taxon>50 kb inversion clade</taxon>
        <taxon>genistoids sensu lato</taxon>
        <taxon>core genistoids</taxon>
        <taxon>Genisteae</taxon>
        <taxon>Lupinus</taxon>
    </lineage>
</organism>
<sequence length="163" mass="18358">MAEEEENANSTKPEFPTGRIKRIMRLDNEVNRVSGEALFLVTRSTELFLQFLADKSARVAIEKKRKIVTLEHLTIAVKRHQPTSDFLLDSLPRAEEKIAPPSNRSSKAEKSPPRSNRRIDQFFKKQVKEPDSDSEAEAETEPEAEAEAEAELEAEAPVPIGEC</sequence>
<dbReference type="GO" id="GO:0046982">
    <property type="term" value="F:protein heterodimerization activity"/>
    <property type="evidence" value="ECO:0007669"/>
    <property type="project" value="InterPro"/>
</dbReference>
<gene>
    <name evidence="5" type="ORF">LLUT_LOCUS21462</name>
</gene>
<feature type="compositionally biased region" description="Acidic residues" evidence="3">
    <location>
        <begin position="132"/>
        <end position="154"/>
    </location>
</feature>
<feature type="domain" description="Transcription factor CBF/NF-Y/archaeal histone" evidence="4">
    <location>
        <begin position="14"/>
        <end position="77"/>
    </location>
</feature>
<dbReference type="EMBL" id="CAXHTB010000014">
    <property type="protein sequence ID" value="CAL0320402.1"/>
    <property type="molecule type" value="Genomic_DNA"/>
</dbReference>
<dbReference type="CDD" id="cd22929">
    <property type="entry name" value="HFD_POLE4-like"/>
    <property type="match status" value="1"/>
</dbReference>
<evidence type="ECO:0000259" key="4">
    <source>
        <dbReference type="Pfam" id="PF00808"/>
    </source>
</evidence>
<evidence type="ECO:0000313" key="6">
    <source>
        <dbReference type="Proteomes" id="UP001497480"/>
    </source>
</evidence>
<comment type="caution">
    <text evidence="5">The sequence shown here is derived from an EMBL/GenBank/DDBJ whole genome shotgun (WGS) entry which is preliminary data.</text>
</comment>
<dbReference type="PANTHER" id="PTHR10252">
    <property type="entry name" value="HISTONE-LIKE TRANSCRIPTION FACTOR CCAAT-RELATED"/>
    <property type="match status" value="1"/>
</dbReference>
<feature type="compositionally biased region" description="Basic and acidic residues" evidence="3">
    <location>
        <begin position="106"/>
        <end position="131"/>
    </location>
</feature>
<name>A0AAV1XGW1_LUPLU</name>
<dbReference type="GO" id="GO:0000976">
    <property type="term" value="F:transcription cis-regulatory region binding"/>
    <property type="evidence" value="ECO:0007669"/>
    <property type="project" value="TreeGrafter"/>
</dbReference>
<dbReference type="GO" id="GO:0006355">
    <property type="term" value="P:regulation of DNA-templated transcription"/>
    <property type="evidence" value="ECO:0007669"/>
    <property type="project" value="TreeGrafter"/>
</dbReference>
<dbReference type="Gene3D" id="1.10.20.10">
    <property type="entry name" value="Histone, subunit A"/>
    <property type="match status" value="1"/>
</dbReference>
<reference evidence="5 6" key="1">
    <citation type="submission" date="2024-03" db="EMBL/GenBank/DDBJ databases">
        <authorList>
            <person name="Martinez-Hernandez J."/>
        </authorList>
    </citation>
    <scope>NUCLEOTIDE SEQUENCE [LARGE SCALE GENOMIC DNA]</scope>
</reference>
<evidence type="ECO:0000256" key="2">
    <source>
        <dbReference type="ARBA" id="ARBA00023242"/>
    </source>
</evidence>
<accession>A0AAV1XGW1</accession>
<evidence type="ECO:0000256" key="3">
    <source>
        <dbReference type="SAM" id="MobiDB-lite"/>
    </source>
</evidence>
<protein>
    <recommendedName>
        <fullName evidence="4">Transcription factor CBF/NF-Y/archaeal histone domain-containing protein</fullName>
    </recommendedName>
</protein>
<keyword evidence="2" id="KW-0539">Nucleus</keyword>
<evidence type="ECO:0000256" key="1">
    <source>
        <dbReference type="ARBA" id="ARBA00004123"/>
    </source>
</evidence>
<dbReference type="InterPro" id="IPR050568">
    <property type="entry name" value="Transcr_DNA_Rep_Reg"/>
</dbReference>
<dbReference type="AlphaFoldDB" id="A0AAV1XGW1"/>
<dbReference type="Pfam" id="PF00808">
    <property type="entry name" value="CBFD_NFYB_HMF"/>
    <property type="match status" value="1"/>
</dbReference>